<feature type="region of interest" description="Disordered" evidence="1">
    <location>
        <begin position="97"/>
        <end position="124"/>
    </location>
</feature>
<evidence type="ECO:0000256" key="3">
    <source>
        <dbReference type="SAM" id="SignalP"/>
    </source>
</evidence>
<sequence>MKKRTGNHTKTAAITAIALTAAVMAPAMTMRNTRGAQQENPSVGLEENAVWTDEENFRAELTVKIRGLDEVHTDSAQETAEPDQDPGNDVQNEEIVEQENSQDADEDEIQMQSELSEEEPEQADQKTEYFMITYISEYFQPDIDTLSEQTQAEPVAVINQKGESTEIIRLTSIIDTEKMEEGETALSFPVLLREEYRTPQEDMMYSVIQEEPLQKDRPGAASYLQMGSGEEAQILAEGESPVLHVRAVQQTPEEPEPTEVLEPTKVPEPDPSQSPDSTESPAPNPTKKPTAVPTETPKATLTPMPSSTPVPSPTVSQAGVNGFGTNFGVTPTPASDPVSYQSSSYGSQTGISYKTASKPATGDQTETGLSIVLLLFAAMSGIGAFARLKGKNER</sequence>
<feature type="region of interest" description="Disordered" evidence="1">
    <location>
        <begin position="249"/>
        <end position="363"/>
    </location>
</feature>
<comment type="caution">
    <text evidence="4">The sequence shown here is derived from an EMBL/GenBank/DDBJ whole genome shotgun (WGS) entry which is preliminary data.</text>
</comment>
<feature type="signal peptide" evidence="3">
    <location>
        <begin position="1"/>
        <end position="27"/>
    </location>
</feature>
<dbReference type="EMBL" id="WMBC01000001">
    <property type="protein sequence ID" value="MTD60099.1"/>
    <property type="molecule type" value="Genomic_DNA"/>
</dbReference>
<feature type="compositionally biased region" description="Polar residues" evidence="1">
    <location>
        <begin position="271"/>
        <end position="281"/>
    </location>
</feature>
<keyword evidence="3" id="KW-0732">Signal</keyword>
<feature type="compositionally biased region" description="Low complexity" evidence="1">
    <location>
        <begin position="339"/>
        <end position="353"/>
    </location>
</feature>
<keyword evidence="2" id="KW-1133">Transmembrane helix</keyword>
<evidence type="ECO:0000313" key="4">
    <source>
        <dbReference type="EMBL" id="MTD60099.1"/>
    </source>
</evidence>
<evidence type="ECO:0000256" key="1">
    <source>
        <dbReference type="SAM" id="MobiDB-lite"/>
    </source>
</evidence>
<reference evidence="4 5" key="1">
    <citation type="submission" date="2019-11" db="EMBL/GenBank/DDBJ databases">
        <title>Draft genome sequence of Blautia luti DSM 14534T, isolated from human stool.</title>
        <authorList>
            <person name="Ortiz R."/>
            <person name="Melis-Arcos F."/>
            <person name="Covarrubias P."/>
            <person name="Cardenas J.P."/>
            <person name="Perez-Donoso J."/>
            <person name="Almonacid D."/>
        </authorList>
    </citation>
    <scope>NUCLEOTIDE SEQUENCE [LARGE SCALE GENOMIC DNA]</scope>
    <source>
        <strain evidence="4 5">DSM 14534</strain>
    </source>
</reference>
<dbReference type="RefSeq" id="WP_154779610.1">
    <property type="nucleotide sequence ID" value="NZ_WMBC01000001.1"/>
</dbReference>
<feature type="compositionally biased region" description="Polar residues" evidence="1">
    <location>
        <begin position="317"/>
        <end position="333"/>
    </location>
</feature>
<evidence type="ECO:0000313" key="5">
    <source>
        <dbReference type="Proteomes" id="UP000437824"/>
    </source>
</evidence>
<feature type="chain" id="PRO_5032662869" description="LPXTG-motif cell wall anchor domain protein" evidence="3">
    <location>
        <begin position="28"/>
        <end position="394"/>
    </location>
</feature>
<accession>A0A844GG47</accession>
<keyword evidence="2" id="KW-0812">Transmembrane</keyword>
<evidence type="ECO:0008006" key="6">
    <source>
        <dbReference type="Google" id="ProtNLM"/>
    </source>
</evidence>
<organism evidence="4 5">
    <name type="scientific">Blautia luti DSM 14534 = JCM 17040</name>
    <dbReference type="NCBI Taxonomy" id="649762"/>
    <lineage>
        <taxon>Bacteria</taxon>
        <taxon>Bacillati</taxon>
        <taxon>Bacillota</taxon>
        <taxon>Clostridia</taxon>
        <taxon>Lachnospirales</taxon>
        <taxon>Lachnospiraceae</taxon>
        <taxon>Blautia</taxon>
    </lineage>
</organism>
<evidence type="ECO:0000256" key="2">
    <source>
        <dbReference type="SAM" id="Phobius"/>
    </source>
</evidence>
<proteinExistence type="predicted"/>
<protein>
    <recommendedName>
        <fullName evidence="6">LPXTG-motif cell wall anchor domain protein</fullName>
    </recommendedName>
</protein>
<gene>
    <name evidence="4" type="ORF">GKZ57_02170</name>
</gene>
<feature type="transmembrane region" description="Helical" evidence="2">
    <location>
        <begin position="368"/>
        <end position="388"/>
    </location>
</feature>
<keyword evidence="2" id="KW-0472">Membrane</keyword>
<name>A0A844GG47_9FIRM</name>
<feature type="compositionally biased region" description="Acidic residues" evidence="1">
    <location>
        <begin position="97"/>
        <end position="122"/>
    </location>
</feature>
<dbReference type="AlphaFoldDB" id="A0A844GG47"/>
<dbReference type="Proteomes" id="UP000437824">
    <property type="component" value="Unassembled WGS sequence"/>
</dbReference>